<accession>A0ABQ7RAG9</accession>
<dbReference type="Proteomes" id="UP000697297">
    <property type="component" value="Unassembled WGS sequence"/>
</dbReference>
<sequence>MLAKDFADNDSSTYLNGLSPEYFSVSGNNAQDKSGRIYTGRPHRVNQQTFNMPMKYLSKAEGYDKLPASVGPTSYLEDTMSSNAEKDFQITSGFYKQVSGEPLVYTYGYDEMKVVLDVKGTVEISDEEGTKVYPQRGDVLYFKKGCTITFKAVEDDAYGYFWYCGRKSFGEL</sequence>
<proteinExistence type="predicted"/>
<dbReference type="Pfam" id="PF06249">
    <property type="entry name" value="EutQ"/>
    <property type="match status" value="1"/>
</dbReference>
<evidence type="ECO:0008006" key="3">
    <source>
        <dbReference type="Google" id="ProtNLM"/>
    </source>
</evidence>
<name>A0ABQ7RAG9_9ASCO</name>
<gene>
    <name evidence="1" type="ORF">KL946_004857</name>
</gene>
<comment type="caution">
    <text evidence="1">The sequence shown here is derived from an EMBL/GenBank/DDBJ whole genome shotgun (WGS) entry which is preliminary data.</text>
</comment>
<protein>
    <recommendedName>
        <fullName evidence="3">(S)-ureidoglycine aminohydrolase cupin domain-containing protein</fullName>
    </recommendedName>
</protein>
<evidence type="ECO:0000313" key="1">
    <source>
        <dbReference type="EMBL" id="KAG7762210.1"/>
    </source>
</evidence>
<organism evidence="1 2">
    <name type="scientific">Ogataea haglerorum</name>
    <dbReference type="NCBI Taxonomy" id="1937702"/>
    <lineage>
        <taxon>Eukaryota</taxon>
        <taxon>Fungi</taxon>
        <taxon>Dikarya</taxon>
        <taxon>Ascomycota</taxon>
        <taxon>Saccharomycotina</taxon>
        <taxon>Pichiomycetes</taxon>
        <taxon>Pichiales</taxon>
        <taxon>Pichiaceae</taxon>
        <taxon>Ogataea</taxon>
    </lineage>
</organism>
<dbReference type="InterPro" id="IPR011051">
    <property type="entry name" value="RmlC_Cupin_sf"/>
</dbReference>
<dbReference type="InterPro" id="IPR014710">
    <property type="entry name" value="RmlC-like_jellyroll"/>
</dbReference>
<dbReference type="InterPro" id="IPR010424">
    <property type="entry name" value="EutQ"/>
</dbReference>
<dbReference type="PANTHER" id="PTHR36169:SF1">
    <property type="entry name" value="ACETATE KINASE EUTQ"/>
    <property type="match status" value="1"/>
</dbReference>
<dbReference type="SUPFAM" id="SSF51182">
    <property type="entry name" value="RmlC-like cupins"/>
    <property type="match status" value="1"/>
</dbReference>
<keyword evidence="2" id="KW-1185">Reference proteome</keyword>
<evidence type="ECO:0000313" key="2">
    <source>
        <dbReference type="Proteomes" id="UP000697297"/>
    </source>
</evidence>
<reference evidence="1 2" key="1">
    <citation type="journal article" date="2021" name="G3 (Bethesda)">
        <title>Genomic diversity, chromosomal rearrangements, and interspecies hybridization in the ogataea polymorpha species complex.</title>
        <authorList>
            <person name="Hanson S.J."/>
            <person name="Cinneide E.O."/>
            <person name="Salzberg L.I."/>
            <person name="Wolfe K.H."/>
            <person name="McGowan J."/>
            <person name="Fitzpatrick D.A."/>
            <person name="Matlin K."/>
        </authorList>
    </citation>
    <scope>NUCLEOTIDE SEQUENCE [LARGE SCALE GENOMIC DNA]</scope>
    <source>
        <strain evidence="1">81-436-3</strain>
    </source>
</reference>
<dbReference type="Gene3D" id="2.60.120.10">
    <property type="entry name" value="Jelly Rolls"/>
    <property type="match status" value="1"/>
</dbReference>
<dbReference type="EMBL" id="JAHLUN010000016">
    <property type="protein sequence ID" value="KAG7762210.1"/>
    <property type="molecule type" value="Genomic_DNA"/>
</dbReference>
<dbReference type="PANTHER" id="PTHR36169">
    <property type="entry name" value="ETHANOLAMINE UTILIZATION PROTEIN EUTQ"/>
    <property type="match status" value="1"/>
</dbReference>